<dbReference type="Pfam" id="PF19300">
    <property type="entry name" value="BPD_transp_1_N"/>
    <property type="match status" value="1"/>
</dbReference>
<feature type="transmembrane region" description="Helical" evidence="7">
    <location>
        <begin position="12"/>
        <end position="30"/>
    </location>
</feature>
<dbReference type="Gene3D" id="1.10.3720.10">
    <property type="entry name" value="MetI-like"/>
    <property type="match status" value="1"/>
</dbReference>
<keyword evidence="3" id="KW-1003">Cell membrane</keyword>
<evidence type="ECO:0000256" key="6">
    <source>
        <dbReference type="ARBA" id="ARBA00023136"/>
    </source>
</evidence>
<feature type="transmembrane region" description="Helical" evidence="7">
    <location>
        <begin position="245"/>
        <end position="267"/>
    </location>
</feature>
<name>A0ABP5EQX0_9ACTN</name>
<dbReference type="PROSITE" id="PS50928">
    <property type="entry name" value="ABC_TM1"/>
    <property type="match status" value="1"/>
</dbReference>
<evidence type="ECO:0000259" key="8">
    <source>
        <dbReference type="PROSITE" id="PS50928"/>
    </source>
</evidence>
<evidence type="ECO:0000313" key="10">
    <source>
        <dbReference type="Proteomes" id="UP001499854"/>
    </source>
</evidence>
<dbReference type="InterPro" id="IPR035906">
    <property type="entry name" value="MetI-like_sf"/>
</dbReference>
<evidence type="ECO:0000256" key="4">
    <source>
        <dbReference type="ARBA" id="ARBA00022692"/>
    </source>
</evidence>
<feature type="transmembrane region" description="Helical" evidence="7">
    <location>
        <begin position="112"/>
        <end position="133"/>
    </location>
</feature>
<gene>
    <name evidence="9" type="ORF">GCM10009838_80230</name>
</gene>
<keyword evidence="10" id="KW-1185">Reference proteome</keyword>
<evidence type="ECO:0000256" key="7">
    <source>
        <dbReference type="RuleBase" id="RU363032"/>
    </source>
</evidence>
<evidence type="ECO:0000256" key="2">
    <source>
        <dbReference type="ARBA" id="ARBA00022448"/>
    </source>
</evidence>
<accession>A0ABP5EQX0</accession>
<evidence type="ECO:0000256" key="1">
    <source>
        <dbReference type="ARBA" id="ARBA00004651"/>
    </source>
</evidence>
<feature type="transmembrane region" description="Helical" evidence="7">
    <location>
        <begin position="186"/>
        <end position="208"/>
    </location>
</feature>
<protein>
    <submittedName>
        <fullName evidence="9">ABC transporter permease subunit</fullName>
    </submittedName>
</protein>
<keyword evidence="6 7" id="KW-0472">Membrane</keyword>
<dbReference type="EMBL" id="BAAAQM010000073">
    <property type="protein sequence ID" value="GAA2002236.1"/>
    <property type="molecule type" value="Genomic_DNA"/>
</dbReference>
<keyword evidence="4 7" id="KW-0812">Transmembrane</keyword>
<keyword evidence="2 7" id="KW-0813">Transport</keyword>
<dbReference type="PANTHER" id="PTHR43163:SF6">
    <property type="entry name" value="DIPEPTIDE TRANSPORT SYSTEM PERMEASE PROTEIN DPPB-RELATED"/>
    <property type="match status" value="1"/>
</dbReference>
<dbReference type="Pfam" id="PF00528">
    <property type="entry name" value="BPD_transp_1"/>
    <property type="match status" value="1"/>
</dbReference>
<dbReference type="InterPro" id="IPR000515">
    <property type="entry name" value="MetI-like"/>
</dbReference>
<dbReference type="PANTHER" id="PTHR43163">
    <property type="entry name" value="DIPEPTIDE TRANSPORT SYSTEM PERMEASE PROTEIN DPPB-RELATED"/>
    <property type="match status" value="1"/>
</dbReference>
<comment type="caution">
    <text evidence="9">The sequence shown here is derived from an EMBL/GenBank/DDBJ whole genome shotgun (WGS) entry which is preliminary data.</text>
</comment>
<organism evidence="9 10">
    <name type="scientific">Catenulispora subtropica</name>
    <dbReference type="NCBI Taxonomy" id="450798"/>
    <lineage>
        <taxon>Bacteria</taxon>
        <taxon>Bacillati</taxon>
        <taxon>Actinomycetota</taxon>
        <taxon>Actinomycetes</taxon>
        <taxon>Catenulisporales</taxon>
        <taxon>Catenulisporaceae</taxon>
        <taxon>Catenulispora</taxon>
    </lineage>
</organism>
<evidence type="ECO:0000313" key="9">
    <source>
        <dbReference type="EMBL" id="GAA2002236.1"/>
    </source>
</evidence>
<dbReference type="SUPFAM" id="SSF161098">
    <property type="entry name" value="MetI-like"/>
    <property type="match status" value="1"/>
</dbReference>
<dbReference type="CDD" id="cd06261">
    <property type="entry name" value="TM_PBP2"/>
    <property type="match status" value="1"/>
</dbReference>
<feature type="domain" description="ABC transmembrane type-1" evidence="8">
    <location>
        <begin position="106"/>
        <end position="315"/>
    </location>
</feature>
<comment type="subcellular location">
    <subcellularLocation>
        <location evidence="1 7">Cell membrane</location>
        <topology evidence="1 7">Multi-pass membrane protein</topology>
    </subcellularLocation>
</comment>
<reference evidence="10" key="1">
    <citation type="journal article" date="2019" name="Int. J. Syst. Evol. Microbiol.">
        <title>The Global Catalogue of Microorganisms (GCM) 10K type strain sequencing project: providing services to taxonomists for standard genome sequencing and annotation.</title>
        <authorList>
            <consortium name="The Broad Institute Genomics Platform"/>
            <consortium name="The Broad Institute Genome Sequencing Center for Infectious Disease"/>
            <person name="Wu L."/>
            <person name="Ma J."/>
        </authorList>
    </citation>
    <scope>NUCLEOTIDE SEQUENCE [LARGE SCALE GENOMIC DNA]</scope>
    <source>
        <strain evidence="10">JCM 16013</strain>
    </source>
</reference>
<dbReference type="Proteomes" id="UP001499854">
    <property type="component" value="Unassembled WGS sequence"/>
</dbReference>
<comment type="similarity">
    <text evidence="7">Belongs to the binding-protein-dependent transport system permease family.</text>
</comment>
<feature type="transmembrane region" description="Helical" evidence="7">
    <location>
        <begin position="145"/>
        <end position="166"/>
    </location>
</feature>
<dbReference type="InterPro" id="IPR045621">
    <property type="entry name" value="BPD_transp_1_N"/>
</dbReference>
<evidence type="ECO:0000256" key="3">
    <source>
        <dbReference type="ARBA" id="ARBA00022475"/>
    </source>
</evidence>
<keyword evidence="5 7" id="KW-1133">Transmembrane helix</keyword>
<evidence type="ECO:0000256" key="5">
    <source>
        <dbReference type="ARBA" id="ARBA00022989"/>
    </source>
</evidence>
<sequence length="324" mass="34894">MFGFIIRRGLGAALILFAVSAVTFFLFFALPSDPARLSCGKTCTPEILATIRHNLGVDRPLPDQYWQFLHGIVAGRHYGATWCAAPCLGYSFVNQQPVTATLADRFPATLSLAVGASVLILSIGVGLGVIAALRRGQKLDKRLTAVALVGSSMQVYFVGIVARYLLVDEADLLPQPGYTPITGDPGKWFGGMILPWLTLAVVTAATYVRFTRSSMIEAESQEYVRTARAQGLPPRAVHLRYAWRGAMTLVLTQFGLDLGVFLGSAVITETTFNIHGIAQLAVSSVTNLDLPMITGTVLVAAAFIVLCNAAVDLCYAFIDPRVRL</sequence>
<proteinExistence type="inferred from homology"/>
<dbReference type="RefSeq" id="WP_344662452.1">
    <property type="nucleotide sequence ID" value="NZ_BAAAQM010000073.1"/>
</dbReference>
<feature type="transmembrane region" description="Helical" evidence="7">
    <location>
        <begin position="292"/>
        <end position="318"/>
    </location>
</feature>